<dbReference type="GO" id="GO:0005743">
    <property type="term" value="C:mitochondrial inner membrane"/>
    <property type="evidence" value="ECO:0007669"/>
    <property type="project" value="UniProtKB-SubCell"/>
</dbReference>
<keyword evidence="5" id="KW-0677">Repeat</keyword>
<dbReference type="Pfam" id="PF00153">
    <property type="entry name" value="Mito_carr"/>
    <property type="match status" value="4"/>
</dbReference>
<sequence>MKTNNHDGVISTLSENVIGKMKENERSDRIATMNSSSSSHESNQENTNGDENSGSQAGFDGAWKYLLSGGIAGAVSRTATAPFDRLKVYLITAQPRTSADGMVSRTTARSTVTNLMGSLKLIYNEHSGCQTSLDPPRNHSWGLRNFFIGNGLNVIKVFPESAIKFFVYEYAKNLLNHYPNSNSQNRSNLVRFLAGGLAGVVSQVLIYPIETLKTQLMSSTINESFQGRALLIYTIKRLNRTGGVRGYYKGLLAATMGVFPYSAIDMSAFDALKRAYRTASGTEDETGVLATLLCGAVSGGVGATVVYPLNVVRTRLQAQGTPYHPQRYHGILDCVRQTFVRERWPGFYRGLAPSLLKVIPAVSISWLVYEQSNRTLEQLLG</sequence>
<evidence type="ECO:0000256" key="1">
    <source>
        <dbReference type="ARBA" id="ARBA00004448"/>
    </source>
</evidence>
<keyword evidence="8" id="KW-0496">Mitochondrion</keyword>
<evidence type="ECO:0000256" key="8">
    <source>
        <dbReference type="ARBA" id="ARBA00023128"/>
    </source>
</evidence>
<protein>
    <submittedName>
        <fullName evidence="14">Uncharacterized protein</fullName>
    </submittedName>
</protein>
<dbReference type="EMBL" id="LAVV01007382">
    <property type="protein sequence ID" value="KNZ56127.1"/>
    <property type="molecule type" value="Genomic_DNA"/>
</dbReference>
<dbReference type="PROSITE" id="PS50920">
    <property type="entry name" value="SOLCAR"/>
    <property type="match status" value="3"/>
</dbReference>
<feature type="region of interest" description="Disordered" evidence="12">
    <location>
        <begin position="28"/>
        <end position="55"/>
    </location>
</feature>
<keyword evidence="15" id="KW-1185">Reference proteome</keyword>
<feature type="repeat" description="Solcar" evidence="10">
    <location>
        <begin position="60"/>
        <end position="174"/>
    </location>
</feature>
<feature type="compositionally biased region" description="Low complexity" evidence="12">
    <location>
        <begin position="34"/>
        <end position="47"/>
    </location>
</feature>
<dbReference type="GO" id="GO:0055085">
    <property type="term" value="P:transmembrane transport"/>
    <property type="evidence" value="ECO:0007669"/>
    <property type="project" value="InterPro"/>
</dbReference>
<dbReference type="STRING" id="27349.A0A0L6V6F1"/>
<reference evidence="14 15" key="1">
    <citation type="submission" date="2015-08" db="EMBL/GenBank/DDBJ databases">
        <title>Next Generation Sequencing and Analysis of the Genome of Puccinia sorghi L Schw, the Causal Agent of Maize Common Rust.</title>
        <authorList>
            <person name="Rochi L."/>
            <person name="Burguener G."/>
            <person name="Darino M."/>
            <person name="Turjanski A."/>
            <person name="Kreff E."/>
            <person name="Dieguez M.J."/>
            <person name="Sacco F."/>
        </authorList>
    </citation>
    <scope>NUCLEOTIDE SEQUENCE [LARGE SCALE GENOMIC DNA]</scope>
    <source>
        <strain evidence="14 15">RO10H11247</strain>
    </source>
</reference>
<keyword evidence="9 10" id="KW-0472">Membrane</keyword>
<evidence type="ECO:0000256" key="7">
    <source>
        <dbReference type="ARBA" id="ARBA00022989"/>
    </source>
</evidence>
<evidence type="ECO:0000313" key="15">
    <source>
        <dbReference type="Proteomes" id="UP000037035"/>
    </source>
</evidence>
<evidence type="ECO:0000313" key="14">
    <source>
        <dbReference type="EMBL" id="KNZ56127.1"/>
    </source>
</evidence>
<dbReference type="InterPro" id="IPR002067">
    <property type="entry name" value="MCP"/>
</dbReference>
<comment type="caution">
    <text evidence="14">The sequence shown here is derived from an EMBL/GenBank/DDBJ whole genome shotgun (WGS) entry which is preliminary data.</text>
</comment>
<name>A0A0L6V6F1_9BASI</name>
<evidence type="ECO:0000256" key="9">
    <source>
        <dbReference type="ARBA" id="ARBA00023136"/>
    </source>
</evidence>
<evidence type="ECO:0000256" key="12">
    <source>
        <dbReference type="SAM" id="MobiDB-lite"/>
    </source>
</evidence>
<feature type="region of interest" description="Disordered" evidence="12">
    <location>
        <begin position="1"/>
        <end position="20"/>
    </location>
</feature>
<comment type="subcellular location">
    <subcellularLocation>
        <location evidence="1">Mitochondrion inner membrane</location>
        <topology evidence="1">Multi-pass membrane protein</topology>
    </subcellularLocation>
</comment>
<keyword evidence="3 11" id="KW-0813">Transport</keyword>
<dbReference type="Proteomes" id="UP000037035">
    <property type="component" value="Unassembled WGS sequence"/>
</dbReference>
<feature type="repeat" description="Solcar" evidence="10">
    <location>
        <begin position="286"/>
        <end position="375"/>
    </location>
</feature>
<dbReference type="InterPro" id="IPR023395">
    <property type="entry name" value="MCP_dom_sf"/>
</dbReference>
<evidence type="ECO:0000256" key="10">
    <source>
        <dbReference type="PROSITE-ProRule" id="PRU00282"/>
    </source>
</evidence>
<evidence type="ECO:0000256" key="13">
    <source>
        <dbReference type="SAM" id="Phobius"/>
    </source>
</evidence>
<feature type="transmembrane region" description="Helical" evidence="13">
    <location>
        <begin position="246"/>
        <end position="264"/>
    </location>
</feature>
<evidence type="ECO:0000256" key="3">
    <source>
        <dbReference type="ARBA" id="ARBA00022448"/>
    </source>
</evidence>
<gene>
    <name evidence="14" type="ORF">VP01_2491g4</name>
</gene>
<evidence type="ECO:0000256" key="5">
    <source>
        <dbReference type="ARBA" id="ARBA00022737"/>
    </source>
</evidence>
<dbReference type="PRINTS" id="PR00926">
    <property type="entry name" value="MITOCARRIER"/>
</dbReference>
<dbReference type="Gene3D" id="1.50.40.10">
    <property type="entry name" value="Mitochondrial carrier domain"/>
    <property type="match status" value="1"/>
</dbReference>
<feature type="repeat" description="Solcar" evidence="10">
    <location>
        <begin position="186"/>
        <end position="275"/>
    </location>
</feature>
<dbReference type="VEuPathDB" id="FungiDB:VP01_2491g4"/>
<dbReference type="FunFam" id="1.50.40.10:FF:000116">
    <property type="entry name" value="Mitochondrial substrate carrier"/>
    <property type="match status" value="1"/>
</dbReference>
<accession>A0A0L6V6F1</accession>
<dbReference type="SUPFAM" id="SSF103506">
    <property type="entry name" value="Mitochondrial carrier"/>
    <property type="match status" value="1"/>
</dbReference>
<keyword evidence="6" id="KW-0999">Mitochondrion inner membrane</keyword>
<evidence type="ECO:0000256" key="4">
    <source>
        <dbReference type="ARBA" id="ARBA00022692"/>
    </source>
</evidence>
<keyword evidence="7 13" id="KW-1133">Transmembrane helix</keyword>
<comment type="similarity">
    <text evidence="2 11">Belongs to the mitochondrial carrier (TC 2.A.29) family.</text>
</comment>
<keyword evidence="4 10" id="KW-0812">Transmembrane</keyword>
<evidence type="ECO:0000256" key="11">
    <source>
        <dbReference type="RuleBase" id="RU000488"/>
    </source>
</evidence>
<evidence type="ECO:0000256" key="6">
    <source>
        <dbReference type="ARBA" id="ARBA00022792"/>
    </source>
</evidence>
<feature type="transmembrane region" description="Helical" evidence="13">
    <location>
        <begin position="288"/>
        <end position="309"/>
    </location>
</feature>
<dbReference type="AlphaFoldDB" id="A0A0L6V6F1"/>
<organism evidence="14 15">
    <name type="scientific">Puccinia sorghi</name>
    <dbReference type="NCBI Taxonomy" id="27349"/>
    <lineage>
        <taxon>Eukaryota</taxon>
        <taxon>Fungi</taxon>
        <taxon>Dikarya</taxon>
        <taxon>Basidiomycota</taxon>
        <taxon>Pucciniomycotina</taxon>
        <taxon>Pucciniomycetes</taxon>
        <taxon>Pucciniales</taxon>
        <taxon>Pucciniaceae</taxon>
        <taxon>Puccinia</taxon>
    </lineage>
</organism>
<proteinExistence type="inferred from homology"/>
<dbReference type="OrthoDB" id="270584at2759"/>
<dbReference type="InterPro" id="IPR018108">
    <property type="entry name" value="MCP_transmembrane"/>
</dbReference>
<evidence type="ECO:0000256" key="2">
    <source>
        <dbReference type="ARBA" id="ARBA00006375"/>
    </source>
</evidence>
<dbReference type="PANTHER" id="PTHR24089">
    <property type="entry name" value="SOLUTE CARRIER FAMILY 25"/>
    <property type="match status" value="1"/>
</dbReference>